<evidence type="ECO:0000259" key="7">
    <source>
        <dbReference type="PROSITE" id="PS50212"/>
    </source>
</evidence>
<sequence>MSDSEDQQVSRWKGMFKSALEKVQAQVHTSLTAEGDALDYVESLIIQLLESLCANQPHTVVDIEDRVKKTFPNPIDQWAINDANTSVEKGKKKSPLVLPVDKIHSSLKEMLGYRVDSQVSLWLVAVLEYIAADILKLAGNYVKNIGHTAISCQDIKVAMCADKVLMEMFHQDEEEVSVSSLLEEELDEKLVPKATFDVLAKDLIAEEVKFIRDLGLIIKVFRKRFIDSPSLFSEDDVKSIFGNIMDLYQLTVSFRGLLEDALEMMDEVSVCPAIGECFEDMAEAEEFEVYIPYATHVLNVEWRSNLQRLLTRPEVAEYFKSNGNFLDAVTYVMPRLLLEPIYHCLHYFESLKVSFRITANELFAVFSTQASTALKTVEADLERVCNGVLPKRRPGDTSLRFNRRSRQSCIGKMNEIQHNIEGWEGKDISQVCNEFIMEGNLGKIYTTKKVSKATTERHIFLFDGMLVCCKLNTRRSVTGSSPEYRLKEKYYLRRITLADKENIEDLHHAFEITVKGQQPQSIVFFAKSAEEKTNWMESLSTLLYRSTLERMLDTILKDEEANQPLRLPSASVYRFAVEDSPENIVFEEGQVSKEGAPLIKGGTLEKLIERLTYHRYVDPSFVRTFLTTYRSFCEPHDLLSLLIDRFEIPEPPPTEEDKIAIDQGITVVREDLKRFRKEYARPVQLRVLNVCRKWVDQHFYDFERDPELLNRLLDFFETVRGKALKKWVDSIHKVIQRRKTVEDAKTFNFETKPPPIEWHIARKIEDFDLLTLHPIEIARQVTLLESDLYRKVKPSELVGSVWTKPDKKKTSPNLLKMIHHTNMFIMWLEKTIVETENFEERLAVVGRIIEVMMVFQELNNFNGVLEIVSAIGSAAVFRLEHVFRELHQRKKQALDESQELNQDHYRRYSEKLRSVNPPCVPFFGMYLSNILFIEEGNPDFLPCQNCGTKLINFSKRRKVAEITAEIQQFQNQPYCLLVEPEIRKFFENLDPLQSMTPQEFENMLYNKSLEVEPRNCKQLPKFGRRFSYSLKSPGIKPSSERHRHKGPGSLTGDRSSVNHKSHDDEVTSPIVATPPSPRTPTTPIETPSESFADHFIMIGSETASRPTSTLSTSSQNGNTPSDPPPPPLPPRRKNPGPGKDLPPPQLPPKPDRNRPPVPPRSVMSSSALYPQEEHIPAVPPKTYKKSQQYQNELARRASQSASNRREPPPPLPPPLAPLPLMDDQRLPPTPAVNLSFHIGHPTTSHFQRFQSHPSSDDPVQPALEAGNNIPFTGSTPPIPPMDYNQSQNGLRREFMTAREHPQLSAADIRFFETR</sequence>
<dbReference type="GO" id="GO:0005085">
    <property type="term" value="F:guanyl-nucleotide exchange factor activity"/>
    <property type="evidence" value="ECO:0007669"/>
    <property type="project" value="UniProtKB-KW"/>
</dbReference>
<dbReference type="InterPro" id="IPR009072">
    <property type="entry name" value="Histone-fold"/>
</dbReference>
<dbReference type="SMART" id="SM00229">
    <property type="entry name" value="RasGEFN"/>
    <property type="match status" value="1"/>
</dbReference>
<dbReference type="SUPFAM" id="SSF47113">
    <property type="entry name" value="Histone-fold"/>
    <property type="match status" value="1"/>
</dbReference>
<name>A0A9Q1HH39_HOLLE</name>
<dbReference type="CDD" id="cd06224">
    <property type="entry name" value="REM"/>
    <property type="match status" value="1"/>
</dbReference>
<evidence type="ECO:0000256" key="1">
    <source>
        <dbReference type="ARBA" id="ARBA00022658"/>
    </source>
</evidence>
<dbReference type="PROSITE" id="PS50009">
    <property type="entry name" value="RASGEF_CAT"/>
    <property type="match status" value="1"/>
</dbReference>
<dbReference type="GO" id="GO:0046982">
    <property type="term" value="F:protein heterodimerization activity"/>
    <property type="evidence" value="ECO:0007669"/>
    <property type="project" value="InterPro"/>
</dbReference>
<dbReference type="Gene3D" id="1.10.20.10">
    <property type="entry name" value="Histone, subunit A"/>
    <property type="match status" value="1"/>
</dbReference>
<dbReference type="InterPro" id="IPR036964">
    <property type="entry name" value="RASGEF_cat_dom_sf"/>
</dbReference>
<dbReference type="Gene3D" id="1.20.900.10">
    <property type="entry name" value="Dbl homology (DH) domain"/>
    <property type="match status" value="1"/>
</dbReference>
<feature type="region of interest" description="Disordered" evidence="3">
    <location>
        <begin position="1030"/>
        <end position="1089"/>
    </location>
</feature>
<dbReference type="Gene3D" id="6.10.250.3060">
    <property type="match status" value="1"/>
</dbReference>
<dbReference type="InterPro" id="IPR019804">
    <property type="entry name" value="Ras_G-nucl-exch_fac_CS"/>
</dbReference>
<evidence type="ECO:0000259" key="5">
    <source>
        <dbReference type="PROSITE" id="PS50009"/>
    </source>
</evidence>
<dbReference type="PANTHER" id="PTHR23113:SF363">
    <property type="entry name" value="PROTEIN SON OF SEVENLESS"/>
    <property type="match status" value="1"/>
</dbReference>
<dbReference type="SMART" id="SM00325">
    <property type="entry name" value="RhoGEF"/>
    <property type="match status" value="1"/>
</dbReference>
<dbReference type="InterPro" id="IPR001849">
    <property type="entry name" value="PH_domain"/>
</dbReference>
<dbReference type="GO" id="GO:0030527">
    <property type="term" value="F:structural constituent of chromatin"/>
    <property type="evidence" value="ECO:0007669"/>
    <property type="project" value="InterPro"/>
</dbReference>
<dbReference type="PROSITE" id="PS50212">
    <property type="entry name" value="RASGEF_NTER"/>
    <property type="match status" value="1"/>
</dbReference>
<dbReference type="Gene3D" id="2.30.29.30">
    <property type="entry name" value="Pleckstrin-homology domain (PH domain)/Phosphotyrosine-binding domain (PTB)"/>
    <property type="match status" value="1"/>
</dbReference>
<dbReference type="InterPro" id="IPR008937">
    <property type="entry name" value="Ras-like_GEF"/>
</dbReference>
<feature type="domain" description="Ras-GEF" evidence="5">
    <location>
        <begin position="773"/>
        <end position="1014"/>
    </location>
</feature>
<evidence type="ECO:0000313" key="9">
    <source>
        <dbReference type="Proteomes" id="UP001152320"/>
    </source>
</evidence>
<dbReference type="SMART" id="SM00233">
    <property type="entry name" value="PH"/>
    <property type="match status" value="1"/>
</dbReference>
<feature type="compositionally biased region" description="Polar residues" evidence="3">
    <location>
        <begin position="1103"/>
        <end position="1119"/>
    </location>
</feature>
<dbReference type="GO" id="GO:0005886">
    <property type="term" value="C:plasma membrane"/>
    <property type="evidence" value="ECO:0007669"/>
    <property type="project" value="TreeGrafter"/>
</dbReference>
<dbReference type="PROSITE" id="PS50010">
    <property type="entry name" value="DH_2"/>
    <property type="match status" value="1"/>
</dbReference>
<evidence type="ECO:0000259" key="4">
    <source>
        <dbReference type="PROSITE" id="PS50003"/>
    </source>
</evidence>
<dbReference type="Pfam" id="PF00621">
    <property type="entry name" value="RhoGEF"/>
    <property type="match status" value="1"/>
</dbReference>
<dbReference type="GO" id="GO:0003677">
    <property type="term" value="F:DNA binding"/>
    <property type="evidence" value="ECO:0007669"/>
    <property type="project" value="InterPro"/>
</dbReference>
<dbReference type="PROSITE" id="PS00720">
    <property type="entry name" value="RASGEF"/>
    <property type="match status" value="1"/>
</dbReference>
<dbReference type="SMART" id="SM00147">
    <property type="entry name" value="RasGEF"/>
    <property type="match status" value="1"/>
</dbReference>
<dbReference type="SUPFAM" id="SSF48366">
    <property type="entry name" value="Ras GEF"/>
    <property type="match status" value="1"/>
</dbReference>
<evidence type="ECO:0000256" key="3">
    <source>
        <dbReference type="SAM" id="MobiDB-lite"/>
    </source>
</evidence>
<dbReference type="Pfam" id="PF00618">
    <property type="entry name" value="RasGEF_N"/>
    <property type="match status" value="1"/>
</dbReference>
<dbReference type="InterPro" id="IPR023578">
    <property type="entry name" value="Ras_GEF_dom_sf"/>
</dbReference>
<organism evidence="8 9">
    <name type="scientific">Holothuria leucospilota</name>
    <name type="common">Black long sea cucumber</name>
    <name type="synonym">Mertensiothuria leucospilota</name>
    <dbReference type="NCBI Taxonomy" id="206669"/>
    <lineage>
        <taxon>Eukaryota</taxon>
        <taxon>Metazoa</taxon>
        <taxon>Echinodermata</taxon>
        <taxon>Eleutherozoa</taxon>
        <taxon>Echinozoa</taxon>
        <taxon>Holothuroidea</taxon>
        <taxon>Aspidochirotacea</taxon>
        <taxon>Aspidochirotida</taxon>
        <taxon>Holothuriidae</taxon>
        <taxon>Holothuria</taxon>
    </lineage>
</organism>
<dbReference type="Proteomes" id="UP001152320">
    <property type="component" value="Chromosome 3"/>
</dbReference>
<dbReference type="PANTHER" id="PTHR23113">
    <property type="entry name" value="GUANINE NUCLEOTIDE EXCHANGE FACTOR"/>
    <property type="match status" value="1"/>
</dbReference>
<keyword evidence="9" id="KW-1185">Reference proteome</keyword>
<dbReference type="InterPro" id="IPR000651">
    <property type="entry name" value="Ras-like_Gua-exchang_fac_N"/>
</dbReference>
<reference evidence="8" key="1">
    <citation type="submission" date="2021-10" db="EMBL/GenBank/DDBJ databases">
        <title>Tropical sea cucumber genome reveals ecological adaptation and Cuvierian tubules defense mechanism.</title>
        <authorList>
            <person name="Chen T."/>
        </authorList>
    </citation>
    <scope>NUCLEOTIDE SEQUENCE</scope>
    <source>
        <strain evidence="8">Nanhai2018</strain>
        <tissue evidence="8">Muscle</tissue>
    </source>
</reference>
<dbReference type="Pfam" id="PF22697">
    <property type="entry name" value="SOS1_NGEF_PH"/>
    <property type="match status" value="1"/>
</dbReference>
<dbReference type="OrthoDB" id="546434at2759"/>
<dbReference type="Pfam" id="PF00617">
    <property type="entry name" value="RasGEF"/>
    <property type="match status" value="1"/>
</dbReference>
<comment type="caution">
    <text evidence="8">The sequence shown here is derived from an EMBL/GenBank/DDBJ whole genome shotgun (WGS) entry which is preliminary data.</text>
</comment>
<dbReference type="InterPro" id="IPR001895">
    <property type="entry name" value="RASGEF_cat_dom"/>
</dbReference>
<accession>A0A9Q1HH39</accession>
<dbReference type="GO" id="GO:0000786">
    <property type="term" value="C:nucleosome"/>
    <property type="evidence" value="ECO:0007669"/>
    <property type="project" value="InterPro"/>
</dbReference>
<feature type="compositionally biased region" description="Pro residues" evidence="3">
    <location>
        <begin position="1208"/>
        <end position="1217"/>
    </location>
</feature>
<dbReference type="Gene3D" id="1.10.840.10">
    <property type="entry name" value="Ras guanine-nucleotide exchange factors catalytic domain"/>
    <property type="match status" value="1"/>
</dbReference>
<dbReference type="CDD" id="cd22915">
    <property type="entry name" value="HFD_SOS1_rpt2"/>
    <property type="match status" value="1"/>
</dbReference>
<evidence type="ECO:0000256" key="2">
    <source>
        <dbReference type="PROSITE-ProRule" id="PRU00168"/>
    </source>
</evidence>
<dbReference type="CDD" id="cd22914">
    <property type="entry name" value="HFD_SOS1_rpt1"/>
    <property type="match status" value="1"/>
</dbReference>
<keyword evidence="1 2" id="KW-0344">Guanine-nucleotide releasing factor</keyword>
<feature type="domain" description="PH" evidence="4">
    <location>
        <begin position="434"/>
        <end position="544"/>
    </location>
</feature>
<dbReference type="InterPro" id="IPR011993">
    <property type="entry name" value="PH-like_dom_sf"/>
</dbReference>
<protein>
    <submittedName>
        <fullName evidence="8">Son of sevenless-like 1</fullName>
    </submittedName>
</protein>
<dbReference type="SUPFAM" id="SSF48065">
    <property type="entry name" value="DBL homology domain (DH-domain)"/>
    <property type="match status" value="1"/>
</dbReference>
<dbReference type="InterPro" id="IPR035899">
    <property type="entry name" value="DBL_dom_sf"/>
</dbReference>
<dbReference type="EMBL" id="JAIZAY010000003">
    <property type="protein sequence ID" value="KAJ8044761.1"/>
    <property type="molecule type" value="Genomic_DNA"/>
</dbReference>
<feature type="domain" description="N-terminal Ras-GEF" evidence="7">
    <location>
        <begin position="595"/>
        <end position="739"/>
    </location>
</feature>
<gene>
    <name evidence="8" type="ORF">HOLleu_07605</name>
</gene>
<dbReference type="InterPro" id="IPR000219">
    <property type="entry name" value="DH_dom"/>
</dbReference>
<evidence type="ECO:0000313" key="8">
    <source>
        <dbReference type="EMBL" id="KAJ8044761.1"/>
    </source>
</evidence>
<dbReference type="SUPFAM" id="SSF50729">
    <property type="entry name" value="PH domain-like"/>
    <property type="match status" value="1"/>
</dbReference>
<dbReference type="FunFam" id="1.10.20.10:FF:000029">
    <property type="entry name" value="son of sevenless homolog 1 isoform X1"/>
    <property type="match status" value="1"/>
</dbReference>
<dbReference type="Gene3D" id="1.20.870.10">
    <property type="entry name" value="Son of sevenless (SoS) protein Chain: S domain 1"/>
    <property type="match status" value="1"/>
</dbReference>
<dbReference type="CDD" id="cd00155">
    <property type="entry name" value="RasGEF"/>
    <property type="match status" value="1"/>
</dbReference>
<dbReference type="SMART" id="SM00414">
    <property type="entry name" value="H2A"/>
    <property type="match status" value="1"/>
</dbReference>
<feature type="region of interest" description="Disordered" evidence="3">
    <location>
        <begin position="1103"/>
        <end position="1238"/>
    </location>
</feature>
<dbReference type="InterPro" id="IPR002119">
    <property type="entry name" value="Histone_H2A"/>
</dbReference>
<dbReference type="PROSITE" id="PS50003">
    <property type="entry name" value="PH_DOMAIN"/>
    <property type="match status" value="1"/>
</dbReference>
<evidence type="ECO:0000259" key="6">
    <source>
        <dbReference type="PROSITE" id="PS50010"/>
    </source>
</evidence>
<feature type="domain" description="DH" evidence="6">
    <location>
        <begin position="195"/>
        <end position="296"/>
    </location>
</feature>
<proteinExistence type="predicted"/>
<dbReference type="InterPro" id="IPR055251">
    <property type="entry name" value="SOS1_NGEF_PH"/>
</dbReference>
<dbReference type="GO" id="GO:0007265">
    <property type="term" value="P:Ras protein signal transduction"/>
    <property type="evidence" value="ECO:0007669"/>
    <property type="project" value="TreeGrafter"/>
</dbReference>